<sequence length="299" mass="35564">MDEYVTVKGTVLKKNYLNYLDKFYEFPVRDGDVWICGIPKSGTTWTQEMVWMIMNNLDTEGAKEDIHIRVPFVELTWVTPFNENSPEHVRDSLSFIKKKYEKGPVCLKTHLPWVLLPRDIQENLKKPKIIYVVRNPKDAIVSMFHWQKMLTGSEESMEKFCESYIQDQQCYMPYWSHVLGFWEQRNKPNVMFLRYEEMIKDLPGMIRKMANFLEKPMSDAQVEKLVNHLNFNNMKKNRAVNNEDLIERMRKSRGLEMIETNHMRLGKMGSHKEEMTPELIKKVEKWTEDHIKGTDFVVS</sequence>
<proteinExistence type="inferred from homology"/>
<evidence type="ECO:0000313" key="5">
    <source>
        <dbReference type="Proteomes" id="UP000410492"/>
    </source>
</evidence>
<dbReference type="OrthoDB" id="205623at2759"/>
<comment type="similarity">
    <text evidence="1">Belongs to the sulfotransferase 1 family.</text>
</comment>
<dbReference type="SUPFAM" id="SSF52540">
    <property type="entry name" value="P-loop containing nucleoside triphosphate hydrolases"/>
    <property type="match status" value="1"/>
</dbReference>
<gene>
    <name evidence="4" type="ORF">CALMAC_LOCUS16904</name>
</gene>
<dbReference type="EMBL" id="CAACVG010011655">
    <property type="protein sequence ID" value="VEN58589.1"/>
    <property type="molecule type" value="Genomic_DNA"/>
</dbReference>
<dbReference type="AlphaFoldDB" id="A0A653DEG6"/>
<dbReference type="GO" id="GO:0008146">
    <property type="term" value="F:sulfotransferase activity"/>
    <property type="evidence" value="ECO:0007669"/>
    <property type="project" value="InterPro"/>
</dbReference>
<feature type="domain" description="Sulfotransferase" evidence="3">
    <location>
        <begin position="30"/>
        <end position="294"/>
    </location>
</feature>
<keyword evidence="2" id="KW-0808">Transferase</keyword>
<organism evidence="4 5">
    <name type="scientific">Callosobruchus maculatus</name>
    <name type="common">Southern cowpea weevil</name>
    <name type="synonym">Pulse bruchid</name>
    <dbReference type="NCBI Taxonomy" id="64391"/>
    <lineage>
        <taxon>Eukaryota</taxon>
        <taxon>Metazoa</taxon>
        <taxon>Ecdysozoa</taxon>
        <taxon>Arthropoda</taxon>
        <taxon>Hexapoda</taxon>
        <taxon>Insecta</taxon>
        <taxon>Pterygota</taxon>
        <taxon>Neoptera</taxon>
        <taxon>Endopterygota</taxon>
        <taxon>Coleoptera</taxon>
        <taxon>Polyphaga</taxon>
        <taxon>Cucujiformia</taxon>
        <taxon>Chrysomeloidea</taxon>
        <taxon>Chrysomelidae</taxon>
        <taxon>Bruchinae</taxon>
        <taxon>Bruchini</taxon>
        <taxon>Callosobruchus</taxon>
    </lineage>
</organism>
<name>A0A653DEG6_CALMS</name>
<evidence type="ECO:0000259" key="3">
    <source>
        <dbReference type="Pfam" id="PF00685"/>
    </source>
</evidence>
<reference evidence="4 5" key="1">
    <citation type="submission" date="2019-01" db="EMBL/GenBank/DDBJ databases">
        <authorList>
            <person name="Sayadi A."/>
        </authorList>
    </citation>
    <scope>NUCLEOTIDE SEQUENCE [LARGE SCALE GENOMIC DNA]</scope>
</reference>
<accession>A0A653DEG6</accession>
<dbReference type="InterPro" id="IPR027417">
    <property type="entry name" value="P-loop_NTPase"/>
</dbReference>
<evidence type="ECO:0000256" key="2">
    <source>
        <dbReference type="ARBA" id="ARBA00022679"/>
    </source>
</evidence>
<dbReference type="InterPro" id="IPR000863">
    <property type="entry name" value="Sulfotransferase_dom"/>
</dbReference>
<dbReference type="Pfam" id="PF00685">
    <property type="entry name" value="Sulfotransfer_1"/>
    <property type="match status" value="1"/>
</dbReference>
<dbReference type="Gene3D" id="3.40.50.300">
    <property type="entry name" value="P-loop containing nucleotide triphosphate hydrolases"/>
    <property type="match status" value="1"/>
</dbReference>
<dbReference type="Proteomes" id="UP000410492">
    <property type="component" value="Unassembled WGS sequence"/>
</dbReference>
<keyword evidence="5" id="KW-1185">Reference proteome</keyword>
<dbReference type="PANTHER" id="PTHR11783">
    <property type="entry name" value="SULFOTRANSFERASE SULT"/>
    <property type="match status" value="1"/>
</dbReference>
<evidence type="ECO:0000256" key="1">
    <source>
        <dbReference type="ARBA" id="ARBA00005771"/>
    </source>
</evidence>
<evidence type="ECO:0000313" key="4">
    <source>
        <dbReference type="EMBL" id="VEN58589.1"/>
    </source>
</evidence>
<protein>
    <recommendedName>
        <fullName evidence="3">Sulfotransferase domain-containing protein</fullName>
    </recommendedName>
</protein>